<keyword evidence="3" id="KW-1185">Reference proteome</keyword>
<sequence>MRQGENASRSAPDPLERGRFSDGRRRFAVRASSENAPDSFQVYADGNPADIVVVIAGLTSWDLHATWGEGWRSASAEWKEWCQDQAFLAFYNGRPPVPGRTRVCNG</sequence>
<dbReference type="AlphaFoldDB" id="A0A6L5G5W5"/>
<organism evidence="2 3">
    <name type="scientific">Glycomyces albidus</name>
    <dbReference type="NCBI Taxonomy" id="2656774"/>
    <lineage>
        <taxon>Bacteria</taxon>
        <taxon>Bacillati</taxon>
        <taxon>Actinomycetota</taxon>
        <taxon>Actinomycetes</taxon>
        <taxon>Glycomycetales</taxon>
        <taxon>Glycomycetaceae</taxon>
        <taxon>Glycomyces</taxon>
    </lineage>
</organism>
<dbReference type="EMBL" id="WIAO01000004">
    <property type="protein sequence ID" value="MQM25039.1"/>
    <property type="molecule type" value="Genomic_DNA"/>
</dbReference>
<reference evidence="2 3" key="1">
    <citation type="submission" date="2019-10" db="EMBL/GenBank/DDBJ databases">
        <title>Glycomyces albidus sp. nov., a novel actinomycete isolated from rhizosphere soil of wheat (Triticum aestivum L.).</title>
        <authorList>
            <person name="Qian L."/>
        </authorList>
    </citation>
    <scope>NUCLEOTIDE SEQUENCE [LARGE SCALE GENOMIC DNA]</scope>
    <source>
        <strain evidence="2 3">NEAU-7082</strain>
    </source>
</reference>
<proteinExistence type="predicted"/>
<dbReference type="Proteomes" id="UP000477750">
    <property type="component" value="Unassembled WGS sequence"/>
</dbReference>
<protein>
    <submittedName>
        <fullName evidence="2">Uncharacterized protein</fullName>
    </submittedName>
</protein>
<gene>
    <name evidence="2" type="ORF">GFD30_05530</name>
</gene>
<feature type="region of interest" description="Disordered" evidence="1">
    <location>
        <begin position="1"/>
        <end position="20"/>
    </location>
</feature>
<comment type="caution">
    <text evidence="2">The sequence shown here is derived from an EMBL/GenBank/DDBJ whole genome shotgun (WGS) entry which is preliminary data.</text>
</comment>
<evidence type="ECO:0000313" key="3">
    <source>
        <dbReference type="Proteomes" id="UP000477750"/>
    </source>
</evidence>
<name>A0A6L5G5W5_9ACTN</name>
<evidence type="ECO:0000313" key="2">
    <source>
        <dbReference type="EMBL" id="MQM25039.1"/>
    </source>
</evidence>
<accession>A0A6L5G5W5</accession>
<evidence type="ECO:0000256" key="1">
    <source>
        <dbReference type="SAM" id="MobiDB-lite"/>
    </source>
</evidence>
<dbReference type="RefSeq" id="WP_153024201.1">
    <property type="nucleotide sequence ID" value="NZ_WIAO01000004.1"/>
</dbReference>